<feature type="compositionally biased region" description="Acidic residues" evidence="12">
    <location>
        <begin position="405"/>
        <end position="422"/>
    </location>
</feature>
<dbReference type="InterPro" id="IPR036397">
    <property type="entry name" value="RNaseH_sf"/>
</dbReference>
<dbReference type="GO" id="GO:0004523">
    <property type="term" value="F:RNA-DNA hybrid ribonuclease activity"/>
    <property type="evidence" value="ECO:0007669"/>
    <property type="project" value="UniProtKB-EC"/>
</dbReference>
<dbReference type="InterPro" id="IPR011320">
    <property type="entry name" value="RNase_H1_N"/>
</dbReference>
<dbReference type="InterPro" id="IPR002156">
    <property type="entry name" value="RNaseH_domain"/>
</dbReference>
<protein>
    <recommendedName>
        <fullName evidence="6">Ribonuclease H</fullName>
        <ecNumber evidence="5">3.1.26.4</ecNumber>
    </recommendedName>
</protein>
<keyword evidence="8" id="KW-0479">Metal-binding</keyword>
<dbReference type="PROSITE" id="PS50879">
    <property type="entry name" value="RNASE_H_1"/>
    <property type="match status" value="1"/>
</dbReference>
<sequence length="436" mass="47138">MAAVTPPSATSDRKSTSTPASPVESTTSQPTGAKRKRTAEPKFYSVKFGFQPGVYHTWNDCLTQVTGFKGAVFQSFPTLEEANAFLTGTQAAATPGSTSTGTKFYGVQQGRKPGVYTDWAVTQDQVRGFRGPKYRRFATWAEADSYVRQGQQTPEAIQAAQDTEHNPDPSWKMNLPGAPGLTSERPTDADGNEYPPGLGPLPPGAVDGFDPNVVLDPTTGKLKYRSPSDKVPTKQQPGRPGPLKIYTDGSSLRNGTMGAKAGVGVYFGPGDESRNVSEPLKGSRQTNQRAELTAIIRALDIAPRHRDVTIFTDSKYAINCVTVWFVNWQRNKWMTAQDKPVENKDLIQSILLKIEERTLLNVKTLFEWVRGHSRDPGNEAADRLAVNGAKNASLDSNDVATPEAGDGDGDISDSGDDFDDGNDGGGEQIMFGDGKD</sequence>
<evidence type="ECO:0000256" key="5">
    <source>
        <dbReference type="ARBA" id="ARBA00012180"/>
    </source>
</evidence>
<evidence type="ECO:0000256" key="12">
    <source>
        <dbReference type="SAM" id="MobiDB-lite"/>
    </source>
</evidence>
<keyword evidence="7" id="KW-0540">Nuclease</keyword>
<comment type="caution">
    <text evidence="14">The sequence shown here is derived from an EMBL/GenBank/DDBJ whole genome shotgun (WGS) entry which is preliminary data.</text>
</comment>
<evidence type="ECO:0000256" key="8">
    <source>
        <dbReference type="ARBA" id="ARBA00022723"/>
    </source>
</evidence>
<evidence type="ECO:0000256" key="7">
    <source>
        <dbReference type="ARBA" id="ARBA00022722"/>
    </source>
</evidence>
<evidence type="ECO:0000313" key="15">
    <source>
        <dbReference type="Proteomes" id="UP000226031"/>
    </source>
</evidence>
<dbReference type="GO" id="GO:0046872">
    <property type="term" value="F:metal ion binding"/>
    <property type="evidence" value="ECO:0007669"/>
    <property type="project" value="UniProtKB-KW"/>
</dbReference>
<evidence type="ECO:0000313" key="14">
    <source>
        <dbReference type="EMBL" id="PGH32992.1"/>
    </source>
</evidence>
<keyword evidence="15" id="KW-1185">Reference proteome</keyword>
<dbReference type="GO" id="GO:0003676">
    <property type="term" value="F:nucleic acid binding"/>
    <property type="evidence" value="ECO:0007669"/>
    <property type="project" value="InterPro"/>
</dbReference>
<dbReference type="STRING" id="73230.A0A2B7ZJ08"/>
<feature type="region of interest" description="Disordered" evidence="12">
    <location>
        <begin position="219"/>
        <end position="252"/>
    </location>
</feature>
<keyword evidence="9" id="KW-0255">Endonuclease</keyword>
<feature type="region of interest" description="Disordered" evidence="12">
    <location>
        <begin position="387"/>
        <end position="436"/>
    </location>
</feature>
<evidence type="ECO:0000256" key="4">
    <source>
        <dbReference type="ARBA" id="ARBA00005300"/>
    </source>
</evidence>
<dbReference type="InterPro" id="IPR050092">
    <property type="entry name" value="RNase_H"/>
</dbReference>
<dbReference type="EC" id="3.1.26.4" evidence="5"/>
<name>A0A2B7ZJ08_9EURO</name>
<dbReference type="EMBL" id="PDND01000075">
    <property type="protein sequence ID" value="PGH32992.1"/>
    <property type="molecule type" value="Genomic_DNA"/>
</dbReference>
<dbReference type="Pfam" id="PF00075">
    <property type="entry name" value="RNase_H"/>
    <property type="match status" value="1"/>
</dbReference>
<keyword evidence="10" id="KW-0378">Hydrolase</keyword>
<dbReference type="Proteomes" id="UP000226031">
    <property type="component" value="Unassembled WGS sequence"/>
</dbReference>
<dbReference type="PANTHER" id="PTHR10642:SF26">
    <property type="entry name" value="RIBONUCLEASE H1"/>
    <property type="match status" value="1"/>
</dbReference>
<reference evidence="14 15" key="1">
    <citation type="submission" date="2017-10" db="EMBL/GenBank/DDBJ databases">
        <title>Comparative genomics in systemic dimorphic fungi from Ajellomycetaceae.</title>
        <authorList>
            <person name="Munoz J.F."/>
            <person name="Mcewen J.G."/>
            <person name="Clay O.K."/>
            <person name="Cuomo C.A."/>
        </authorList>
    </citation>
    <scope>NUCLEOTIDE SEQUENCE [LARGE SCALE GENOMIC DNA]</scope>
    <source>
        <strain evidence="14 15">UAMH4076</strain>
    </source>
</reference>
<dbReference type="InterPro" id="IPR009027">
    <property type="entry name" value="Ribosomal_bL9/RNase_H1_N"/>
</dbReference>
<dbReference type="Pfam" id="PF01693">
    <property type="entry name" value="Cauli_VI"/>
    <property type="match status" value="2"/>
</dbReference>
<dbReference type="Gene3D" id="3.30.420.10">
    <property type="entry name" value="Ribonuclease H-like superfamily/Ribonuclease H"/>
    <property type="match status" value="1"/>
</dbReference>
<dbReference type="InterPro" id="IPR037056">
    <property type="entry name" value="RNase_H1_N_sf"/>
</dbReference>
<dbReference type="Gene3D" id="3.40.970.10">
    <property type="entry name" value="Ribonuclease H1, N-terminal domain"/>
    <property type="match status" value="2"/>
</dbReference>
<evidence type="ECO:0000256" key="6">
    <source>
        <dbReference type="ARBA" id="ARBA00017721"/>
    </source>
</evidence>
<feature type="compositionally biased region" description="Polar residues" evidence="12">
    <location>
        <begin position="16"/>
        <end position="31"/>
    </location>
</feature>
<dbReference type="CDD" id="cd09280">
    <property type="entry name" value="RNase_HI_eukaryote_like"/>
    <property type="match status" value="1"/>
</dbReference>
<dbReference type="FunFam" id="3.40.970.10:FF:000002">
    <property type="entry name" value="Ribonuclease H"/>
    <property type="match status" value="1"/>
</dbReference>
<feature type="region of interest" description="Disordered" evidence="12">
    <location>
        <begin position="147"/>
        <end position="196"/>
    </location>
</feature>
<dbReference type="SUPFAM" id="SSF53098">
    <property type="entry name" value="Ribonuclease H-like"/>
    <property type="match status" value="1"/>
</dbReference>
<evidence type="ECO:0000259" key="13">
    <source>
        <dbReference type="PROSITE" id="PS50879"/>
    </source>
</evidence>
<comment type="function">
    <text evidence="3">Endonuclease that specifically degrades the RNA of RNA-DNA hybrids.</text>
</comment>
<dbReference type="FunFam" id="3.40.970.10:FF:000001">
    <property type="entry name" value="Ribonuclease H1"/>
    <property type="match status" value="1"/>
</dbReference>
<dbReference type="PANTHER" id="PTHR10642">
    <property type="entry name" value="RIBONUCLEASE H1"/>
    <property type="match status" value="1"/>
</dbReference>
<evidence type="ECO:0000256" key="9">
    <source>
        <dbReference type="ARBA" id="ARBA00022759"/>
    </source>
</evidence>
<comment type="cofactor">
    <cofactor evidence="2">
        <name>Mg(2+)</name>
        <dbReference type="ChEBI" id="CHEBI:18420"/>
    </cofactor>
</comment>
<dbReference type="VEuPathDB" id="FungiDB:EMCG_09485"/>
<keyword evidence="11" id="KW-0460">Magnesium</keyword>
<evidence type="ECO:0000256" key="11">
    <source>
        <dbReference type="ARBA" id="ARBA00022842"/>
    </source>
</evidence>
<feature type="region of interest" description="Disordered" evidence="12">
    <location>
        <begin position="1"/>
        <end position="38"/>
    </location>
</feature>
<evidence type="ECO:0000256" key="2">
    <source>
        <dbReference type="ARBA" id="ARBA00001946"/>
    </source>
</evidence>
<dbReference type="SUPFAM" id="SSF55658">
    <property type="entry name" value="L9 N-domain-like"/>
    <property type="match status" value="2"/>
</dbReference>
<evidence type="ECO:0000256" key="10">
    <source>
        <dbReference type="ARBA" id="ARBA00022801"/>
    </source>
</evidence>
<evidence type="ECO:0000256" key="1">
    <source>
        <dbReference type="ARBA" id="ARBA00000077"/>
    </source>
</evidence>
<comment type="catalytic activity">
    <reaction evidence="1">
        <text>Endonucleolytic cleavage to 5'-phosphomonoester.</text>
        <dbReference type="EC" id="3.1.26.4"/>
    </reaction>
</comment>
<accession>A0A2B7ZJ08</accession>
<dbReference type="InterPro" id="IPR012337">
    <property type="entry name" value="RNaseH-like_sf"/>
</dbReference>
<dbReference type="FunFam" id="3.30.420.10:FF:000090">
    <property type="entry name" value="Ribonuclease H"/>
    <property type="match status" value="1"/>
</dbReference>
<evidence type="ECO:0000256" key="3">
    <source>
        <dbReference type="ARBA" id="ARBA00004065"/>
    </source>
</evidence>
<dbReference type="AlphaFoldDB" id="A0A2B7ZJ08"/>
<gene>
    <name evidence="14" type="ORF">GX50_04207</name>
</gene>
<dbReference type="GO" id="GO:0043137">
    <property type="term" value="P:DNA replication, removal of RNA primer"/>
    <property type="evidence" value="ECO:0007669"/>
    <property type="project" value="TreeGrafter"/>
</dbReference>
<feature type="domain" description="RNase H type-1" evidence="13">
    <location>
        <begin position="239"/>
        <end position="390"/>
    </location>
</feature>
<comment type="similarity">
    <text evidence="4">Belongs to the RNase H family.</text>
</comment>
<organism evidence="14 15">
    <name type="scientific">[Emmonsia] crescens</name>
    <dbReference type="NCBI Taxonomy" id="73230"/>
    <lineage>
        <taxon>Eukaryota</taxon>
        <taxon>Fungi</taxon>
        <taxon>Dikarya</taxon>
        <taxon>Ascomycota</taxon>
        <taxon>Pezizomycotina</taxon>
        <taxon>Eurotiomycetes</taxon>
        <taxon>Eurotiomycetidae</taxon>
        <taxon>Onygenales</taxon>
        <taxon>Ajellomycetaceae</taxon>
        <taxon>Emergomyces</taxon>
    </lineage>
</organism>
<proteinExistence type="inferred from homology"/>